<evidence type="ECO:0000259" key="2">
    <source>
        <dbReference type="Pfam" id="PF22725"/>
    </source>
</evidence>
<comment type="caution">
    <text evidence="3">The sequence shown here is derived from an EMBL/GenBank/DDBJ whole genome shotgun (WGS) entry which is preliminary data.</text>
</comment>
<name>A0A8J8Q9M3_9EURY</name>
<dbReference type="Pfam" id="PF22725">
    <property type="entry name" value="GFO_IDH_MocA_C3"/>
    <property type="match status" value="1"/>
</dbReference>
<keyword evidence="4" id="KW-1185">Reference proteome</keyword>
<accession>A0A8J8Q9M3</accession>
<dbReference type="InterPro" id="IPR036291">
    <property type="entry name" value="NAD(P)-bd_dom_sf"/>
</dbReference>
<feature type="domain" description="GFO/IDH/MocA-like oxidoreductase" evidence="2">
    <location>
        <begin position="131"/>
        <end position="254"/>
    </location>
</feature>
<dbReference type="SUPFAM" id="SSF55347">
    <property type="entry name" value="Glyceraldehyde-3-phosphate dehydrogenase-like, C-terminal domain"/>
    <property type="match status" value="1"/>
</dbReference>
<dbReference type="Gene3D" id="3.30.360.10">
    <property type="entry name" value="Dihydrodipicolinate Reductase, domain 2"/>
    <property type="match status" value="1"/>
</dbReference>
<dbReference type="GO" id="GO:0000166">
    <property type="term" value="F:nucleotide binding"/>
    <property type="evidence" value="ECO:0007669"/>
    <property type="project" value="InterPro"/>
</dbReference>
<dbReference type="Proteomes" id="UP000766904">
    <property type="component" value="Unassembled WGS sequence"/>
</dbReference>
<dbReference type="RefSeq" id="WP_148856401.1">
    <property type="nucleotide sequence ID" value="NZ_PHNJ01000001.1"/>
</dbReference>
<protein>
    <submittedName>
        <fullName evidence="3">Gfo/Idh/MocA family oxidoreductase</fullName>
    </submittedName>
</protein>
<dbReference type="Pfam" id="PF01408">
    <property type="entry name" value="GFO_IDH_MocA"/>
    <property type="match status" value="1"/>
</dbReference>
<gene>
    <name evidence="3" type="ORF">CV102_03110</name>
</gene>
<evidence type="ECO:0000313" key="3">
    <source>
        <dbReference type="EMBL" id="TYL40574.1"/>
    </source>
</evidence>
<dbReference type="Gene3D" id="3.40.50.720">
    <property type="entry name" value="NAD(P)-binding Rossmann-like Domain"/>
    <property type="match status" value="1"/>
</dbReference>
<reference evidence="3" key="1">
    <citation type="submission" date="2017-11" db="EMBL/GenBank/DDBJ databases">
        <authorList>
            <person name="Kajale S.C."/>
            <person name="Sharma A."/>
        </authorList>
    </citation>
    <scope>NUCLEOTIDE SEQUENCE</scope>
    <source>
        <strain evidence="3">LS1_42</strain>
    </source>
</reference>
<organism evidence="3 4">
    <name type="scientific">Natronococcus pandeyae</name>
    <dbReference type="NCBI Taxonomy" id="2055836"/>
    <lineage>
        <taxon>Archaea</taxon>
        <taxon>Methanobacteriati</taxon>
        <taxon>Methanobacteriota</taxon>
        <taxon>Stenosarchaea group</taxon>
        <taxon>Halobacteria</taxon>
        <taxon>Halobacteriales</taxon>
        <taxon>Natrialbaceae</taxon>
        <taxon>Natronococcus</taxon>
    </lineage>
</organism>
<evidence type="ECO:0000313" key="4">
    <source>
        <dbReference type="Proteomes" id="UP000766904"/>
    </source>
</evidence>
<dbReference type="AlphaFoldDB" id="A0A8J8Q9M3"/>
<sequence>MQFGAAAIGLGGLGQLEIEILAGLEGVEVLAGADVSDEARNVFEREFDAPAYATHGELLDAHGDEIDIALIVTPHTLHFEQARACLASDVHVYLEKPMVTDVGDAVELVELADDQNLVVQVGYQRHFHPGFTEVKRLVDSGRIGEIHAANAYLGQDWIGLHEGTWRVDPALSGGGQLYDTGSHLIDALCWILDGTPTQVSARIEYAKEQIDVNSALSVQFERDDRSILAGVTVSGNGVELTPSEGYAIWGTGGQVTFDGERIRLAERGATVYESVIEAQTDFTTLTTAKLQNFLDSISGTTDPAVPGTIGLQVTALTEAAYRANEEERQVDIQALIDDAH</sequence>
<proteinExistence type="predicted"/>
<dbReference type="SUPFAM" id="SSF51735">
    <property type="entry name" value="NAD(P)-binding Rossmann-fold domains"/>
    <property type="match status" value="1"/>
</dbReference>
<dbReference type="InterPro" id="IPR000683">
    <property type="entry name" value="Gfo/Idh/MocA-like_OxRdtase_N"/>
</dbReference>
<dbReference type="InterPro" id="IPR051450">
    <property type="entry name" value="Gfo/Idh/MocA_Oxidoreductases"/>
</dbReference>
<dbReference type="InterPro" id="IPR055170">
    <property type="entry name" value="GFO_IDH_MocA-like_dom"/>
</dbReference>
<dbReference type="PANTHER" id="PTHR43377:SF1">
    <property type="entry name" value="BILIVERDIN REDUCTASE A"/>
    <property type="match status" value="1"/>
</dbReference>
<evidence type="ECO:0000259" key="1">
    <source>
        <dbReference type="Pfam" id="PF01408"/>
    </source>
</evidence>
<dbReference type="OrthoDB" id="25239at2157"/>
<feature type="domain" description="Gfo/Idh/MocA-like oxidoreductase N-terminal" evidence="1">
    <location>
        <begin position="5"/>
        <end position="123"/>
    </location>
</feature>
<dbReference type="PANTHER" id="PTHR43377">
    <property type="entry name" value="BILIVERDIN REDUCTASE A"/>
    <property type="match status" value="1"/>
</dbReference>
<dbReference type="EMBL" id="PHNJ01000001">
    <property type="protein sequence ID" value="TYL40574.1"/>
    <property type="molecule type" value="Genomic_DNA"/>
</dbReference>